<evidence type="ECO:0008006" key="5">
    <source>
        <dbReference type="Google" id="ProtNLM"/>
    </source>
</evidence>
<name>A0ABN2KIH5_9ACTN</name>
<feature type="region of interest" description="Disordered" evidence="1">
    <location>
        <begin position="121"/>
        <end position="140"/>
    </location>
</feature>
<protein>
    <recommendedName>
        <fullName evidence="5">Lipoprotein</fullName>
    </recommendedName>
</protein>
<accession>A0ABN2KIH5</accession>
<evidence type="ECO:0000256" key="2">
    <source>
        <dbReference type="SAM" id="SignalP"/>
    </source>
</evidence>
<dbReference type="Proteomes" id="UP001500655">
    <property type="component" value="Unassembled WGS sequence"/>
</dbReference>
<organism evidence="3 4">
    <name type="scientific">Luedemannella helvata</name>
    <dbReference type="NCBI Taxonomy" id="349315"/>
    <lineage>
        <taxon>Bacteria</taxon>
        <taxon>Bacillati</taxon>
        <taxon>Actinomycetota</taxon>
        <taxon>Actinomycetes</taxon>
        <taxon>Micromonosporales</taxon>
        <taxon>Micromonosporaceae</taxon>
        <taxon>Luedemannella</taxon>
    </lineage>
</organism>
<evidence type="ECO:0000313" key="3">
    <source>
        <dbReference type="EMBL" id="GAA1757203.1"/>
    </source>
</evidence>
<dbReference type="RefSeq" id="WP_344081996.1">
    <property type="nucleotide sequence ID" value="NZ_BAAALS010000013.1"/>
</dbReference>
<proteinExistence type="predicted"/>
<keyword evidence="4" id="KW-1185">Reference proteome</keyword>
<feature type="signal peptide" evidence="2">
    <location>
        <begin position="1"/>
        <end position="18"/>
    </location>
</feature>
<feature type="chain" id="PRO_5047473901" description="Lipoprotein" evidence="2">
    <location>
        <begin position="19"/>
        <end position="175"/>
    </location>
</feature>
<reference evidence="3 4" key="1">
    <citation type="journal article" date="2019" name="Int. J. Syst. Evol. Microbiol.">
        <title>The Global Catalogue of Microorganisms (GCM) 10K type strain sequencing project: providing services to taxonomists for standard genome sequencing and annotation.</title>
        <authorList>
            <consortium name="The Broad Institute Genomics Platform"/>
            <consortium name="The Broad Institute Genome Sequencing Center for Infectious Disease"/>
            <person name="Wu L."/>
            <person name="Ma J."/>
        </authorList>
    </citation>
    <scope>NUCLEOTIDE SEQUENCE [LARGE SCALE GENOMIC DNA]</scope>
    <source>
        <strain evidence="3 4">JCM 13249</strain>
    </source>
</reference>
<evidence type="ECO:0000256" key="1">
    <source>
        <dbReference type="SAM" id="MobiDB-lite"/>
    </source>
</evidence>
<comment type="caution">
    <text evidence="3">The sequence shown here is derived from an EMBL/GenBank/DDBJ whole genome shotgun (WGS) entry which is preliminary data.</text>
</comment>
<gene>
    <name evidence="3" type="ORF">GCM10009681_30570</name>
</gene>
<keyword evidence="2" id="KW-0732">Signal</keyword>
<dbReference type="EMBL" id="BAAALS010000013">
    <property type="protein sequence ID" value="GAA1757203.1"/>
    <property type="molecule type" value="Genomic_DNA"/>
</dbReference>
<evidence type="ECO:0000313" key="4">
    <source>
        <dbReference type="Proteomes" id="UP001500655"/>
    </source>
</evidence>
<sequence>MRRVIALTSAVCLALAVAACTGEPDADAPATPAPTSAAPAVLTMIRANSTCEHVGTTPAPVWVDDAGPGLPATQVRSAKGDVVAAIFGEPLRAAPRDDGRNNKILFIVGKPRNGEPLRVTATPAGGGAATTATQEANSGPGEIYPTIVDVPAPGCWHLDLSWAGNTDSMDLLYAP</sequence>
<dbReference type="PROSITE" id="PS51257">
    <property type="entry name" value="PROKAR_LIPOPROTEIN"/>
    <property type="match status" value="1"/>
</dbReference>